<proteinExistence type="predicted"/>
<name>A0AC34GF99_9BILA</name>
<reference evidence="2" key="1">
    <citation type="submission" date="2022-11" db="UniProtKB">
        <authorList>
            <consortium name="WormBaseParasite"/>
        </authorList>
    </citation>
    <scope>IDENTIFICATION</scope>
</reference>
<dbReference type="WBParaSite" id="ES5_v2.g28448.t1">
    <property type="protein sequence ID" value="ES5_v2.g28448.t1"/>
    <property type="gene ID" value="ES5_v2.g28448"/>
</dbReference>
<organism evidence="1 2">
    <name type="scientific">Panagrolaimus sp. ES5</name>
    <dbReference type="NCBI Taxonomy" id="591445"/>
    <lineage>
        <taxon>Eukaryota</taxon>
        <taxon>Metazoa</taxon>
        <taxon>Ecdysozoa</taxon>
        <taxon>Nematoda</taxon>
        <taxon>Chromadorea</taxon>
        <taxon>Rhabditida</taxon>
        <taxon>Tylenchina</taxon>
        <taxon>Panagrolaimomorpha</taxon>
        <taxon>Panagrolaimoidea</taxon>
        <taxon>Panagrolaimidae</taxon>
        <taxon>Panagrolaimus</taxon>
    </lineage>
</organism>
<evidence type="ECO:0000313" key="2">
    <source>
        <dbReference type="WBParaSite" id="ES5_v2.g28448.t1"/>
    </source>
</evidence>
<protein>
    <submittedName>
        <fullName evidence="2">Heme A synthase</fullName>
    </submittedName>
</protein>
<accession>A0AC34GF99</accession>
<dbReference type="Proteomes" id="UP000887579">
    <property type="component" value="Unplaced"/>
</dbReference>
<evidence type="ECO:0000313" key="1">
    <source>
        <dbReference type="Proteomes" id="UP000887579"/>
    </source>
</evidence>
<sequence>GYITFVTINIAFFIGRKSFLQSRARCALNAIMILGYSQLVLGITTLYFRDPAVLAWLHQNLAIILFASLVWFVHEIRQIP</sequence>